<comment type="caution">
    <text evidence="4">The sequence shown here is derived from an EMBL/GenBank/DDBJ whole genome shotgun (WGS) entry which is preliminary data.</text>
</comment>
<evidence type="ECO:0000313" key="4">
    <source>
        <dbReference type="EMBL" id="MVX66336.1"/>
    </source>
</evidence>
<dbReference type="EC" id="3.1.4.-" evidence="2"/>
<proteinExistence type="inferred from homology"/>
<evidence type="ECO:0000256" key="2">
    <source>
        <dbReference type="RuleBase" id="RU362039"/>
    </source>
</evidence>
<organism evidence="4 5">
    <name type="scientific">Clostridium chromiireducens</name>
    <dbReference type="NCBI Taxonomy" id="225345"/>
    <lineage>
        <taxon>Bacteria</taxon>
        <taxon>Bacillati</taxon>
        <taxon>Bacillota</taxon>
        <taxon>Clostridia</taxon>
        <taxon>Eubacteriales</taxon>
        <taxon>Clostridiaceae</taxon>
        <taxon>Clostridium</taxon>
    </lineage>
</organism>
<dbReference type="SUPFAM" id="SSF56300">
    <property type="entry name" value="Metallo-dependent phosphatases"/>
    <property type="match status" value="1"/>
</dbReference>
<dbReference type="GO" id="GO:0016791">
    <property type="term" value="F:phosphatase activity"/>
    <property type="evidence" value="ECO:0007669"/>
    <property type="project" value="TreeGrafter"/>
</dbReference>
<dbReference type="InterPro" id="IPR011152">
    <property type="entry name" value="Pesterase_MJ0912"/>
</dbReference>
<protein>
    <recommendedName>
        <fullName evidence="2">Phosphoesterase</fullName>
        <ecNumber evidence="2">3.1.4.-</ecNumber>
    </recommendedName>
</protein>
<dbReference type="RefSeq" id="WP_160360911.1">
    <property type="nucleotide sequence ID" value="NZ_WSRQ01000053.1"/>
</dbReference>
<dbReference type="Proteomes" id="UP000656077">
    <property type="component" value="Unassembled WGS sequence"/>
</dbReference>
<dbReference type="PANTHER" id="PTHR42850:SF2">
    <property type="entry name" value="BLL5683 PROTEIN"/>
    <property type="match status" value="1"/>
</dbReference>
<dbReference type="InterPro" id="IPR000979">
    <property type="entry name" value="Phosphodiesterase_MJ0936/Vps29"/>
</dbReference>
<feature type="domain" description="Calcineurin-like phosphoesterase" evidence="3">
    <location>
        <begin position="1"/>
        <end position="197"/>
    </location>
</feature>
<evidence type="ECO:0000256" key="1">
    <source>
        <dbReference type="ARBA" id="ARBA00008950"/>
    </source>
</evidence>
<dbReference type="GO" id="GO:0005737">
    <property type="term" value="C:cytoplasm"/>
    <property type="evidence" value="ECO:0007669"/>
    <property type="project" value="TreeGrafter"/>
</dbReference>
<keyword evidence="2" id="KW-0479">Metal-binding</keyword>
<accession>A0A964W4A8</accession>
<dbReference type="Gene3D" id="3.60.21.10">
    <property type="match status" value="1"/>
</dbReference>
<dbReference type="NCBIfam" id="TIGR00040">
    <property type="entry name" value="yfcE"/>
    <property type="match status" value="1"/>
</dbReference>
<comment type="similarity">
    <text evidence="1 2">Belongs to the metallophosphoesterase superfamily. YfcE family.</text>
</comment>
<dbReference type="InterPro" id="IPR024654">
    <property type="entry name" value="Calcineurin-like_PHP_lpxH"/>
</dbReference>
<dbReference type="PIRSF" id="PIRSF000883">
    <property type="entry name" value="Pesterase_MJ0912"/>
    <property type="match status" value="1"/>
</dbReference>
<sequence length="236" mass="26586">MRIAVISDIHSNILALESVLEDIKTKQVDLIVCLGDLVGYCTFPNEVINLIRERNIITIMGNYDEAVGNEMLVCGCDYPDPKDAENAGLSLNWTIDNVTEENKKFLRELPSELKLTFKGKNILFVHGSPRKINEYLKENSEEAGEVMEVFKEDVLVCAHTHKPYYKMYDNKVLINSGSTGKPKTGNPKANYVIIEVLEDVKVEIIEVAYDFEKIASAIEENELPKEFANIIRTGNA</sequence>
<dbReference type="Pfam" id="PF12850">
    <property type="entry name" value="Metallophos_2"/>
    <property type="match status" value="1"/>
</dbReference>
<dbReference type="PANTHER" id="PTHR42850">
    <property type="entry name" value="METALLOPHOSPHOESTERASE"/>
    <property type="match status" value="1"/>
</dbReference>
<dbReference type="GO" id="GO:0046872">
    <property type="term" value="F:metal ion binding"/>
    <property type="evidence" value="ECO:0007669"/>
    <property type="project" value="UniProtKB-KW"/>
</dbReference>
<dbReference type="EMBL" id="WSRQ01000053">
    <property type="protein sequence ID" value="MVX66336.1"/>
    <property type="molecule type" value="Genomic_DNA"/>
</dbReference>
<comment type="cofactor">
    <cofactor evidence="2">
        <name>a divalent metal cation</name>
        <dbReference type="ChEBI" id="CHEBI:60240"/>
    </cofactor>
</comment>
<reference evidence="4" key="1">
    <citation type="submission" date="2019-12" db="EMBL/GenBank/DDBJ databases">
        <title>Microbes associate with the intestines of laboratory mice.</title>
        <authorList>
            <person name="Navarre W."/>
            <person name="Wong E."/>
        </authorList>
    </citation>
    <scope>NUCLEOTIDE SEQUENCE</scope>
    <source>
        <strain evidence="4">NM79_F5</strain>
    </source>
</reference>
<dbReference type="InterPro" id="IPR050126">
    <property type="entry name" value="Ap4A_hydrolase"/>
</dbReference>
<gene>
    <name evidence="4" type="ORF">GKZ28_21915</name>
</gene>
<evidence type="ECO:0000313" key="5">
    <source>
        <dbReference type="Proteomes" id="UP000656077"/>
    </source>
</evidence>
<evidence type="ECO:0000259" key="3">
    <source>
        <dbReference type="Pfam" id="PF12850"/>
    </source>
</evidence>
<dbReference type="AlphaFoldDB" id="A0A964W4A8"/>
<dbReference type="InterPro" id="IPR029052">
    <property type="entry name" value="Metallo-depent_PP-like"/>
</dbReference>
<name>A0A964W4A8_9CLOT</name>